<sequence>MNFSQILSRAFCSGPFSFALGFGLGILGAYMLSRMQEHKKLEEAQKEIEALIKALDSKLQEKKEEG</sequence>
<evidence type="ECO:0000313" key="3">
    <source>
        <dbReference type="EMBL" id="HHO73058.1"/>
    </source>
</evidence>
<keyword evidence="2" id="KW-0472">Membrane</keyword>
<reference evidence="3" key="1">
    <citation type="journal article" date="2020" name="mSystems">
        <title>Genome- and Community-Level Interaction Insights into Carbon Utilization and Element Cycling Functions of Hydrothermarchaeota in Hydrothermal Sediment.</title>
        <authorList>
            <person name="Zhou Z."/>
            <person name="Liu Y."/>
            <person name="Xu W."/>
            <person name="Pan J."/>
            <person name="Luo Z.H."/>
            <person name="Li M."/>
        </authorList>
    </citation>
    <scope>NUCLEOTIDE SEQUENCE [LARGE SCALE GENOMIC DNA]</scope>
    <source>
        <strain evidence="3">SpSt-114</strain>
    </source>
</reference>
<dbReference type="AlphaFoldDB" id="A0A7C5X2R2"/>
<evidence type="ECO:0000256" key="1">
    <source>
        <dbReference type="SAM" id="Coils"/>
    </source>
</evidence>
<name>A0A7C5X2R2_9AQUI</name>
<gene>
    <name evidence="3" type="ORF">ENN04_00230</name>
</gene>
<feature type="coiled-coil region" evidence="1">
    <location>
        <begin position="34"/>
        <end position="65"/>
    </location>
</feature>
<comment type="caution">
    <text evidence="3">The sequence shown here is derived from an EMBL/GenBank/DDBJ whole genome shotgun (WGS) entry which is preliminary data.</text>
</comment>
<proteinExistence type="predicted"/>
<organism evidence="3">
    <name type="scientific">Thermocrinis ruber</name>
    <dbReference type="NCBI Taxonomy" id="75906"/>
    <lineage>
        <taxon>Bacteria</taxon>
        <taxon>Pseudomonadati</taxon>
        <taxon>Aquificota</taxon>
        <taxon>Aquificia</taxon>
        <taxon>Aquificales</taxon>
        <taxon>Aquificaceae</taxon>
        <taxon>Thermocrinis</taxon>
    </lineage>
</organism>
<keyword evidence="2" id="KW-0812">Transmembrane</keyword>
<keyword evidence="1" id="KW-0175">Coiled coil</keyword>
<protein>
    <submittedName>
        <fullName evidence="3">Uncharacterized protein</fullName>
    </submittedName>
</protein>
<dbReference type="EMBL" id="DSAC01000003">
    <property type="protein sequence ID" value="HHO73058.1"/>
    <property type="molecule type" value="Genomic_DNA"/>
</dbReference>
<evidence type="ECO:0000256" key="2">
    <source>
        <dbReference type="SAM" id="Phobius"/>
    </source>
</evidence>
<keyword evidence="2" id="KW-1133">Transmembrane helix</keyword>
<accession>A0A7C5X2R2</accession>
<feature type="transmembrane region" description="Helical" evidence="2">
    <location>
        <begin position="6"/>
        <end position="32"/>
    </location>
</feature>